<dbReference type="Proteomes" id="UP001164746">
    <property type="component" value="Chromosome 8"/>
</dbReference>
<dbReference type="InterPro" id="IPR011989">
    <property type="entry name" value="ARM-like"/>
</dbReference>
<keyword evidence="5" id="KW-0597">Phosphoprotein</keyword>
<dbReference type="SUPFAM" id="SSF56204">
    <property type="entry name" value="Hect, E3 ligase catalytic domain"/>
    <property type="match status" value="1"/>
</dbReference>
<dbReference type="Pfam" id="PF25579">
    <property type="entry name" value="TPR_TRIP12_N"/>
    <property type="match status" value="1"/>
</dbReference>
<feature type="compositionally biased region" description="Basic residues" evidence="13">
    <location>
        <begin position="993"/>
        <end position="1005"/>
    </location>
</feature>
<feature type="domain" description="WWE" evidence="15">
    <location>
        <begin position="801"/>
        <end position="878"/>
    </location>
</feature>
<keyword evidence="8 11" id="KW-0833">Ubl conjugation pathway</keyword>
<dbReference type="SUPFAM" id="SSF117839">
    <property type="entry name" value="WWE domain"/>
    <property type="match status" value="1"/>
</dbReference>
<accession>A0ABY7ERT2</accession>
<dbReference type="PROSITE" id="PS50237">
    <property type="entry name" value="HECT"/>
    <property type="match status" value="1"/>
</dbReference>
<evidence type="ECO:0000256" key="5">
    <source>
        <dbReference type="ARBA" id="ARBA00022553"/>
    </source>
</evidence>
<evidence type="ECO:0000256" key="3">
    <source>
        <dbReference type="ARBA" id="ARBA00004906"/>
    </source>
</evidence>
<feature type="compositionally biased region" description="Polar residues" evidence="13">
    <location>
        <begin position="161"/>
        <end position="170"/>
    </location>
</feature>
<feature type="region of interest" description="Disordered" evidence="13">
    <location>
        <begin position="934"/>
        <end position="1067"/>
    </location>
</feature>
<evidence type="ECO:0000256" key="11">
    <source>
        <dbReference type="PROSITE-ProRule" id="PRU00104"/>
    </source>
</evidence>
<feature type="compositionally biased region" description="Basic and acidic residues" evidence="13">
    <location>
        <begin position="356"/>
        <end position="369"/>
    </location>
</feature>
<feature type="compositionally biased region" description="Low complexity" evidence="13">
    <location>
        <begin position="389"/>
        <end position="420"/>
    </location>
</feature>
<dbReference type="EMBL" id="CP111019">
    <property type="protein sequence ID" value="WAR12555.1"/>
    <property type="molecule type" value="Genomic_DNA"/>
</dbReference>
<dbReference type="SUPFAM" id="SSF48371">
    <property type="entry name" value="ARM repeat"/>
    <property type="match status" value="1"/>
</dbReference>
<feature type="compositionally biased region" description="Polar residues" evidence="13">
    <location>
        <begin position="81"/>
        <end position="95"/>
    </location>
</feature>
<feature type="compositionally biased region" description="Basic and acidic residues" evidence="13">
    <location>
        <begin position="26"/>
        <end position="37"/>
    </location>
</feature>
<dbReference type="InterPro" id="IPR004170">
    <property type="entry name" value="WWE_dom"/>
</dbReference>
<evidence type="ECO:0000259" key="14">
    <source>
        <dbReference type="PROSITE" id="PS50237"/>
    </source>
</evidence>
<feature type="compositionally biased region" description="Polar residues" evidence="13">
    <location>
        <begin position="55"/>
        <end position="66"/>
    </location>
</feature>
<feature type="region of interest" description="Disordered" evidence="13">
    <location>
        <begin position="1"/>
        <end position="119"/>
    </location>
</feature>
<dbReference type="Pfam" id="PF00632">
    <property type="entry name" value="HECT"/>
    <property type="match status" value="1"/>
</dbReference>
<evidence type="ECO:0000259" key="15">
    <source>
        <dbReference type="PROSITE" id="PS50918"/>
    </source>
</evidence>
<dbReference type="Gene3D" id="3.30.720.50">
    <property type="match status" value="1"/>
</dbReference>
<feature type="compositionally biased region" description="Polar residues" evidence="13">
    <location>
        <begin position="106"/>
        <end position="119"/>
    </location>
</feature>
<keyword evidence="6 12" id="KW-0808">Transferase</keyword>
<evidence type="ECO:0000256" key="6">
    <source>
        <dbReference type="ARBA" id="ARBA00022679"/>
    </source>
</evidence>
<keyword evidence="17" id="KW-1185">Reference proteome</keyword>
<dbReference type="InterPro" id="IPR018123">
    <property type="entry name" value="WWE-dom_subgr"/>
</dbReference>
<name>A0ABY7ERT2_MYAAR</name>
<comment type="subcellular location">
    <subcellularLocation>
        <location evidence="2">Nucleus</location>
        <location evidence="2">Nucleoplasm</location>
    </subcellularLocation>
</comment>
<comment type="catalytic activity">
    <reaction evidence="1 12">
        <text>S-ubiquitinyl-[E2 ubiquitin-conjugating enzyme]-L-cysteine + [acceptor protein]-L-lysine = [E2 ubiquitin-conjugating enzyme]-L-cysteine + N(6)-ubiquitinyl-[acceptor protein]-L-lysine.</text>
        <dbReference type="EC" id="2.3.2.26"/>
    </reaction>
</comment>
<feature type="domain" description="HECT" evidence="14">
    <location>
        <begin position="1656"/>
        <end position="1839"/>
    </location>
</feature>
<dbReference type="SMART" id="SM00678">
    <property type="entry name" value="WWE"/>
    <property type="match status" value="1"/>
</dbReference>
<comment type="caution">
    <text evidence="11">Lacks conserved residue(s) required for the propagation of feature annotation.</text>
</comment>
<feature type="compositionally biased region" description="Polar residues" evidence="13">
    <location>
        <begin position="232"/>
        <end position="242"/>
    </location>
</feature>
<comment type="similarity">
    <text evidence="4 12">Belongs to the UPL family. K-HECT subfamily.</text>
</comment>
<dbReference type="InterPro" id="IPR045322">
    <property type="entry name" value="HECTD1/TRIP12-like"/>
</dbReference>
<dbReference type="InterPro" id="IPR037197">
    <property type="entry name" value="WWE_dom_sf"/>
</dbReference>
<feature type="region of interest" description="Disordered" evidence="13">
    <location>
        <begin position="328"/>
        <end position="420"/>
    </location>
</feature>
<feature type="region of interest" description="Disordered" evidence="13">
    <location>
        <begin position="448"/>
        <end position="478"/>
    </location>
</feature>
<dbReference type="InterPro" id="IPR000569">
    <property type="entry name" value="HECT_dom"/>
</dbReference>
<feature type="region of interest" description="Disordered" evidence="13">
    <location>
        <begin position="1346"/>
        <end position="1373"/>
    </location>
</feature>
<dbReference type="Gene3D" id="1.25.10.10">
    <property type="entry name" value="Leucine-rich Repeat Variant"/>
    <property type="match status" value="1"/>
</dbReference>
<feature type="non-terminal residue" evidence="16">
    <location>
        <position position="1922"/>
    </location>
</feature>
<feature type="compositionally biased region" description="Low complexity" evidence="13">
    <location>
        <begin position="218"/>
        <end position="231"/>
    </location>
</feature>
<feature type="compositionally biased region" description="Low complexity" evidence="13">
    <location>
        <begin position="171"/>
        <end position="190"/>
    </location>
</feature>
<evidence type="ECO:0000256" key="8">
    <source>
        <dbReference type="ARBA" id="ARBA00022786"/>
    </source>
</evidence>
<feature type="compositionally biased region" description="Polar residues" evidence="13">
    <location>
        <begin position="960"/>
        <end position="975"/>
    </location>
</feature>
<evidence type="ECO:0000256" key="9">
    <source>
        <dbReference type="ARBA" id="ARBA00023204"/>
    </source>
</evidence>
<dbReference type="SMART" id="SM00119">
    <property type="entry name" value="HECTc"/>
    <property type="match status" value="1"/>
</dbReference>
<feature type="region of interest" description="Disordered" evidence="13">
    <location>
        <begin position="138"/>
        <end position="190"/>
    </location>
</feature>
<evidence type="ECO:0000256" key="7">
    <source>
        <dbReference type="ARBA" id="ARBA00022763"/>
    </source>
</evidence>
<evidence type="ECO:0000256" key="12">
    <source>
        <dbReference type="RuleBase" id="RU369009"/>
    </source>
</evidence>
<dbReference type="PANTHER" id="PTHR45670">
    <property type="entry name" value="E3 UBIQUITIN-PROTEIN LIGASE TRIP12"/>
    <property type="match status" value="1"/>
</dbReference>
<protein>
    <recommendedName>
        <fullName evidence="12">E3 ubiquitin-protein ligase</fullName>
        <ecNumber evidence="12">2.3.2.26</ecNumber>
    </recommendedName>
</protein>
<evidence type="ECO:0000256" key="10">
    <source>
        <dbReference type="ARBA" id="ARBA00023242"/>
    </source>
</evidence>
<evidence type="ECO:0000313" key="16">
    <source>
        <dbReference type="EMBL" id="WAR12555.1"/>
    </source>
</evidence>
<comment type="pathway">
    <text evidence="3 12">Protein modification; protein ubiquitination.</text>
</comment>
<keyword evidence="7" id="KW-0227">DNA damage</keyword>
<dbReference type="Pfam" id="PF02825">
    <property type="entry name" value="WWE"/>
    <property type="match status" value="1"/>
</dbReference>
<evidence type="ECO:0000256" key="13">
    <source>
        <dbReference type="SAM" id="MobiDB-lite"/>
    </source>
</evidence>
<keyword evidence="9" id="KW-0234">DNA repair</keyword>
<organism evidence="16 17">
    <name type="scientific">Mya arenaria</name>
    <name type="common">Soft-shell clam</name>
    <dbReference type="NCBI Taxonomy" id="6604"/>
    <lineage>
        <taxon>Eukaryota</taxon>
        <taxon>Metazoa</taxon>
        <taxon>Spiralia</taxon>
        <taxon>Lophotrochozoa</taxon>
        <taxon>Mollusca</taxon>
        <taxon>Bivalvia</taxon>
        <taxon>Autobranchia</taxon>
        <taxon>Heteroconchia</taxon>
        <taxon>Euheterodonta</taxon>
        <taxon>Imparidentia</taxon>
        <taxon>Neoheterodontei</taxon>
        <taxon>Myida</taxon>
        <taxon>Myoidea</taxon>
        <taxon>Myidae</taxon>
        <taxon>Mya</taxon>
    </lineage>
</organism>
<evidence type="ECO:0000256" key="4">
    <source>
        <dbReference type="ARBA" id="ARBA00006331"/>
    </source>
</evidence>
<dbReference type="PROSITE" id="PS50918">
    <property type="entry name" value="WWE"/>
    <property type="match status" value="1"/>
</dbReference>
<feature type="region of interest" description="Disordered" evidence="13">
    <location>
        <begin position="206"/>
        <end position="242"/>
    </location>
</feature>
<feature type="compositionally biased region" description="Basic and acidic residues" evidence="13">
    <location>
        <begin position="334"/>
        <end position="345"/>
    </location>
</feature>
<dbReference type="Gene3D" id="3.30.2160.10">
    <property type="entry name" value="Hect, E3 ligase catalytic domain"/>
    <property type="match status" value="1"/>
</dbReference>
<gene>
    <name evidence="16" type="ORF">MAR_026735</name>
</gene>
<sequence>LRSWHEPVGGREVITSPGIAKRTRSRDRQSEEKDLVPKKAKFQSESPSSKKRAVGSNTNQNRNSNPAEGKAVVVKKRGRSASGTKSKSALTTVSETAADRRRSKSESSVLQKSLALSQSGICTSSSFDERSKVLNSVLHESKTRRKSGSKSSGQDLVKAADSSSIAATNCSSRSSVLSVKSRKSSGSSVVSHASSDSLIANCEKCRKEKKSGKRRPRSTSSWTVTDSTSATQSQSNLSETSKASIKHCLRASTQAQSRAEVGTYRISRKRTKATVASPYSDTFEPATKLHKLDKLVDVNFISERKIDNNTNQDIQVESLPASFLVTVPGTSYPRVKDSLSGEKKLKEKKRRKEKRKKSDLGEGPSERKTNSSVPPEPKSLRRKHRARKTGSCASSSGRQSSTASKRHSSGGSSRSNTATTAAAPGVVGSAVLLDPSCSNFSGGLALPQSTLMSDGENSVPTSTGGGTSKTSQEENTQSTGVALLEARGLPSQLFGALGPRMHQLLHRTMGSNSSMNKAQQLLQGIQATGNEDQQLSSVIEMCQMLVMGNEDTLAGFPVKQVVPALISLLQMEHNFDMMNHACRALTYMMEALPRSSAVVVDAVPVFLEKLQVIQCMDVAEQALTALESLSRKHSKSILQARCALAITANCVLNMTSEEFHYIRDSVPMLSSRLSHQDKRSVESVCLCFARLVDNFQNDRRVLKEIAVQGLLTYIQQLLVVSPPVISTGTFVMVIRMLAIMCGNCPDLAVVLLRQKVADTLCYLLVGTSEEASKQIELVSRTPQELELLPVLPGDGIFSIDALMRKGSLTSVDAVCWQWKDDRNLWHNYSPIDSKIIEAAHQSGEDEVSLSTFGRAYTLDFNTMQQINEDTGTARAVQRKTNQAANTAQGGGSASETDLERCDSRAEVLREDSELASAFIKTLFAVLYEVYSSSAGPTVRHNDTTCSAGSAETDQRESDSTHSVSDSGGNHASQQALDDRDHGATQMRLSDVLKRKKPPKRPARKGSKNEESPETSVKSSSNRSRGRLNSKEKGSSGSSSKMSFLPSLNPRSWGKLGGSSSSSSTDRPLLSKYSVVKQAPPAGPNNKDKIKIWIKQQAIRFLEQYFSEETKPGSTSALSTLNRLCAATDSLTLEDDCGLESLTEISVIMRDSDVSPFEVIHSGLVNKLLLYLTTMEGAVPRDVRIRRFLHVFLNCPSPDIVYMKEVKAPDFGEPCSMLPLVQKLMACLHQLEQFQVKVHDLPGGSATSGRGSNALKFFNTHQLKEADDDGSDDDSDEDVDDTMARHRLEFLIGDHVLPYNMTVYQAIRQYSNCTDREGSETDTDSENPVGHASVWVQTHTIWYRPAPDGDDSIVTSPKKTKSEQKAAKTSHKKKTEELWTDGNCPGFVPALNAYLTDKLPAFVTVQDPSLDVIALLRILHAFNRCWATVYEVPSHFAKPVLPKPEFISSKLMAKANRQLQDPLVIMTGNLPSWLAEIAAAAPFLFPFDTRQLLFYATTFDRDRALMRLQDNSVDNSSNDSSDRVAPRLDKRKRVVNRVDLLKQAEKVMEDLASSRAMLEIQYENEVGTGLGPTLEFYALVSKELQRSELEMWRGDVIQEKDASGIETGNQYMYSPCGLFLVPLARNTKAAVVNKIKTKTKFLGKLMAKSLMDSRMWLLGQEHSLTSSDLSHLDPGLARSFSQLEDTEESRRLALGSLSLDGCSIEDLDLDFTLPGYPNIELKKGGKDRQVTLENLEEYLQLVTHWSLVEGVSRQFESLREGFESVFPVTSLQSFYPEELEQLFCGNSAEVWDVKTLMECCRPDHGYNHDSRAVRFLYEVLASYSPDEQRLFLQIPESQPRSHHREEELRVHGKPRQLPAICDDLRQLSQTARLFYSGGDARKTGHRCQGRTTLIPLVMIPIVEELHTLRSESSEYRFGRLFNF</sequence>
<evidence type="ECO:0000256" key="2">
    <source>
        <dbReference type="ARBA" id="ARBA00004642"/>
    </source>
</evidence>
<dbReference type="InterPro" id="IPR057948">
    <property type="entry name" value="TPR_TRIP12_N"/>
</dbReference>
<feature type="compositionally biased region" description="Polar residues" evidence="13">
    <location>
        <begin position="448"/>
        <end position="460"/>
    </location>
</feature>
<feature type="compositionally biased region" description="Basic residues" evidence="13">
    <location>
        <begin position="346"/>
        <end position="355"/>
    </location>
</feature>
<evidence type="ECO:0000313" key="17">
    <source>
        <dbReference type="Proteomes" id="UP001164746"/>
    </source>
</evidence>
<evidence type="ECO:0000256" key="1">
    <source>
        <dbReference type="ARBA" id="ARBA00000885"/>
    </source>
</evidence>
<dbReference type="InterPro" id="IPR016024">
    <property type="entry name" value="ARM-type_fold"/>
</dbReference>
<keyword evidence="10" id="KW-0539">Nucleus</keyword>
<dbReference type="EC" id="2.3.2.26" evidence="12"/>
<proteinExistence type="inferred from homology"/>
<reference evidence="16" key="1">
    <citation type="submission" date="2022-11" db="EMBL/GenBank/DDBJ databases">
        <title>Centuries of genome instability and evolution in soft-shell clam transmissible cancer (bioRxiv).</title>
        <authorList>
            <person name="Hart S.F.M."/>
            <person name="Yonemitsu M.A."/>
            <person name="Giersch R.M."/>
            <person name="Beal B.F."/>
            <person name="Arriagada G."/>
            <person name="Davis B.W."/>
            <person name="Ostrander E.A."/>
            <person name="Goff S.P."/>
            <person name="Metzger M.J."/>
        </authorList>
    </citation>
    <scope>NUCLEOTIDE SEQUENCE</scope>
    <source>
        <strain evidence="16">MELC-2E11</strain>
        <tissue evidence="16">Siphon/mantle</tissue>
    </source>
</reference>
<feature type="compositionally biased region" description="Basic residues" evidence="13">
    <location>
        <begin position="207"/>
        <end position="217"/>
    </location>
</feature>
<dbReference type="InterPro" id="IPR035983">
    <property type="entry name" value="Hect_E3_ubiquitin_ligase"/>
</dbReference>
<dbReference type="Gene3D" id="3.90.1750.10">
    <property type="entry name" value="Hect, E3 ligase catalytic domains"/>
    <property type="match status" value="1"/>
</dbReference>
<dbReference type="PANTHER" id="PTHR45670:SF13">
    <property type="entry name" value="E3 UBIQUITIN-PROTEIN LIGASE TRIP12"/>
    <property type="match status" value="1"/>
</dbReference>